<comment type="caution">
    <text evidence="1">The sequence shown here is derived from an EMBL/GenBank/DDBJ whole genome shotgun (WGS) entry which is preliminary data.</text>
</comment>
<dbReference type="AlphaFoldDB" id="A0A3M7R3X5"/>
<dbReference type="Proteomes" id="UP000276133">
    <property type="component" value="Unassembled WGS sequence"/>
</dbReference>
<sequence length="68" mass="8040">MAAVIIQNLVLTRMINLFSMTRFTNEKIKFAFADIKTLKNFNSDEVLIIKIWEKNNFKVFILIKMSKI</sequence>
<organism evidence="1 2">
    <name type="scientific">Brachionus plicatilis</name>
    <name type="common">Marine rotifer</name>
    <name type="synonym">Brachionus muelleri</name>
    <dbReference type="NCBI Taxonomy" id="10195"/>
    <lineage>
        <taxon>Eukaryota</taxon>
        <taxon>Metazoa</taxon>
        <taxon>Spiralia</taxon>
        <taxon>Gnathifera</taxon>
        <taxon>Rotifera</taxon>
        <taxon>Eurotatoria</taxon>
        <taxon>Monogononta</taxon>
        <taxon>Pseudotrocha</taxon>
        <taxon>Ploima</taxon>
        <taxon>Brachionidae</taxon>
        <taxon>Brachionus</taxon>
    </lineage>
</organism>
<accession>A0A3M7R3X5</accession>
<gene>
    <name evidence="1" type="ORF">BpHYR1_033984</name>
</gene>
<protein>
    <submittedName>
        <fullName evidence="1">Uncharacterized protein</fullName>
    </submittedName>
</protein>
<evidence type="ECO:0000313" key="1">
    <source>
        <dbReference type="EMBL" id="RNA18307.1"/>
    </source>
</evidence>
<name>A0A3M7R3X5_BRAPC</name>
<proteinExistence type="predicted"/>
<keyword evidence="2" id="KW-1185">Reference proteome</keyword>
<dbReference type="EMBL" id="REGN01004265">
    <property type="protein sequence ID" value="RNA18307.1"/>
    <property type="molecule type" value="Genomic_DNA"/>
</dbReference>
<evidence type="ECO:0000313" key="2">
    <source>
        <dbReference type="Proteomes" id="UP000276133"/>
    </source>
</evidence>
<reference evidence="1 2" key="1">
    <citation type="journal article" date="2018" name="Sci. Rep.">
        <title>Genomic signatures of local adaptation to the degree of environmental predictability in rotifers.</title>
        <authorList>
            <person name="Franch-Gras L."/>
            <person name="Hahn C."/>
            <person name="Garcia-Roger E.M."/>
            <person name="Carmona M.J."/>
            <person name="Serra M."/>
            <person name="Gomez A."/>
        </authorList>
    </citation>
    <scope>NUCLEOTIDE SEQUENCE [LARGE SCALE GENOMIC DNA]</scope>
    <source>
        <strain evidence="1">HYR1</strain>
    </source>
</reference>